<evidence type="ECO:0000313" key="7">
    <source>
        <dbReference type="EMBL" id="ADK79336.1"/>
    </source>
</evidence>
<comment type="similarity">
    <text evidence="4">Belongs to the CobB/CobQ family. CobQ subfamily.</text>
</comment>
<dbReference type="Proteomes" id="UP000002318">
    <property type="component" value="Chromosome"/>
</dbReference>
<dbReference type="InterPro" id="IPR033949">
    <property type="entry name" value="CobQ_GATase1"/>
</dbReference>
<dbReference type="PROSITE" id="PS51274">
    <property type="entry name" value="GATASE_COBBQ"/>
    <property type="match status" value="1"/>
</dbReference>
<dbReference type="NCBIfam" id="NF001989">
    <property type="entry name" value="PRK00784.1"/>
    <property type="match status" value="1"/>
</dbReference>
<dbReference type="STRING" id="573413.Spirs_0179"/>
<dbReference type="InterPro" id="IPR004459">
    <property type="entry name" value="CobQ_synth"/>
</dbReference>
<protein>
    <recommendedName>
        <fullName evidence="4">Cobyric acid synthase</fullName>
    </recommendedName>
</protein>
<evidence type="ECO:0000256" key="3">
    <source>
        <dbReference type="ARBA" id="ARBA00022962"/>
    </source>
</evidence>
<dbReference type="HAMAP" id="MF_00028">
    <property type="entry name" value="CobQ"/>
    <property type="match status" value="1"/>
</dbReference>
<evidence type="ECO:0000259" key="5">
    <source>
        <dbReference type="Pfam" id="PF01656"/>
    </source>
</evidence>
<dbReference type="eggNOG" id="COG1492">
    <property type="taxonomic scope" value="Bacteria"/>
</dbReference>
<dbReference type="EMBL" id="CP002116">
    <property type="protein sequence ID" value="ADK79336.1"/>
    <property type="molecule type" value="Genomic_DNA"/>
</dbReference>
<comment type="pathway">
    <text evidence="1 4">Cofactor biosynthesis; adenosylcobalamin biosynthesis.</text>
</comment>
<name>E1R8J2_SEDSS</name>
<evidence type="ECO:0000256" key="1">
    <source>
        <dbReference type="ARBA" id="ARBA00004953"/>
    </source>
</evidence>
<dbReference type="SUPFAM" id="SSF52540">
    <property type="entry name" value="P-loop containing nucleoside triphosphate hydrolases"/>
    <property type="match status" value="1"/>
</dbReference>
<dbReference type="SUPFAM" id="SSF52317">
    <property type="entry name" value="Class I glutamine amidotransferase-like"/>
    <property type="match status" value="1"/>
</dbReference>
<gene>
    <name evidence="4" type="primary">cobQ</name>
    <name evidence="7" type="ordered locus">Spirs_0179</name>
</gene>
<evidence type="ECO:0000259" key="6">
    <source>
        <dbReference type="Pfam" id="PF07685"/>
    </source>
</evidence>
<dbReference type="AlphaFoldDB" id="E1R8J2"/>
<dbReference type="Pfam" id="PF01656">
    <property type="entry name" value="CbiA"/>
    <property type="match status" value="1"/>
</dbReference>
<dbReference type="Gene3D" id="3.40.50.880">
    <property type="match status" value="1"/>
</dbReference>
<dbReference type="InterPro" id="IPR029062">
    <property type="entry name" value="Class_I_gatase-like"/>
</dbReference>
<organism evidence="7 8">
    <name type="scientific">Sediminispirochaeta smaragdinae (strain DSM 11293 / JCM 15392 / SEBR 4228)</name>
    <name type="common">Spirochaeta smaragdinae</name>
    <dbReference type="NCBI Taxonomy" id="573413"/>
    <lineage>
        <taxon>Bacteria</taxon>
        <taxon>Pseudomonadati</taxon>
        <taxon>Spirochaetota</taxon>
        <taxon>Spirochaetia</taxon>
        <taxon>Spirochaetales</taxon>
        <taxon>Spirochaetaceae</taxon>
        <taxon>Sediminispirochaeta</taxon>
    </lineage>
</organism>
<feature type="active site" evidence="4">
    <location>
        <position position="433"/>
    </location>
</feature>
<evidence type="ECO:0000256" key="2">
    <source>
        <dbReference type="ARBA" id="ARBA00022573"/>
    </source>
</evidence>
<dbReference type="GO" id="GO:0003824">
    <property type="term" value="F:catalytic activity"/>
    <property type="evidence" value="ECO:0007669"/>
    <property type="project" value="InterPro"/>
</dbReference>
<evidence type="ECO:0000256" key="4">
    <source>
        <dbReference type="HAMAP-Rule" id="MF_00028"/>
    </source>
</evidence>
<dbReference type="InterPro" id="IPR027417">
    <property type="entry name" value="P-loop_NTPase"/>
</dbReference>
<accession>E1R8J2</accession>
<keyword evidence="8" id="KW-1185">Reference proteome</keyword>
<dbReference type="CDD" id="cd05389">
    <property type="entry name" value="CobQ_N"/>
    <property type="match status" value="1"/>
</dbReference>
<evidence type="ECO:0000313" key="8">
    <source>
        <dbReference type="Proteomes" id="UP000002318"/>
    </source>
</evidence>
<feature type="domain" description="CobQ/CobB/MinD/ParA nucleotide binding" evidence="5">
    <location>
        <begin position="1"/>
        <end position="231"/>
    </location>
</feature>
<proteinExistence type="inferred from homology"/>
<dbReference type="InterPro" id="IPR002586">
    <property type="entry name" value="CobQ/CobB/MinD/ParA_Nub-bd_dom"/>
</dbReference>
<dbReference type="PANTHER" id="PTHR21343:SF1">
    <property type="entry name" value="COBYRIC ACID SYNTHASE"/>
    <property type="match status" value="1"/>
</dbReference>
<dbReference type="UniPathway" id="UPA00148"/>
<dbReference type="KEGG" id="ssm:Spirs_0179"/>
<comment type="function">
    <text evidence="4">Catalyzes amidations at positions B, D, E, and G on adenosylcobyrinic A,C-diamide. NH(2) groups are provided by glutamine, and one molecule of ATP is hydrogenolyzed for each amidation.</text>
</comment>
<dbReference type="CDD" id="cd01750">
    <property type="entry name" value="GATase1_CobQ"/>
    <property type="match status" value="1"/>
</dbReference>
<dbReference type="GO" id="GO:0015420">
    <property type="term" value="F:ABC-type vitamin B12 transporter activity"/>
    <property type="evidence" value="ECO:0007669"/>
    <property type="project" value="UniProtKB-UniRule"/>
</dbReference>
<dbReference type="Gene3D" id="3.40.50.300">
    <property type="entry name" value="P-loop containing nucleotide triphosphate hydrolases"/>
    <property type="match status" value="1"/>
</dbReference>
<dbReference type="HOGENOM" id="CLU_019250_2_2_12"/>
<keyword evidence="2 4" id="KW-0169">Cobalamin biosynthesis</keyword>
<dbReference type="InterPro" id="IPR047045">
    <property type="entry name" value="CobQ_N"/>
</dbReference>
<dbReference type="InterPro" id="IPR011698">
    <property type="entry name" value="GATase_3"/>
</dbReference>
<dbReference type="Pfam" id="PF07685">
    <property type="entry name" value="GATase_3"/>
    <property type="match status" value="1"/>
</dbReference>
<keyword evidence="3 4" id="KW-0315">Glutamine amidotransferase</keyword>
<feature type="domain" description="CobB/CobQ-like glutamine amidotransferase" evidence="6">
    <location>
        <begin position="248"/>
        <end position="440"/>
    </location>
</feature>
<dbReference type="GO" id="GO:0009236">
    <property type="term" value="P:cobalamin biosynthetic process"/>
    <property type="evidence" value="ECO:0007669"/>
    <property type="project" value="UniProtKB-UniRule"/>
</dbReference>
<feature type="active site" description="Nucleophile" evidence="4">
    <location>
        <position position="327"/>
    </location>
</feature>
<dbReference type="NCBIfam" id="TIGR00313">
    <property type="entry name" value="cobQ"/>
    <property type="match status" value="1"/>
</dbReference>
<reference evidence="7 8" key="1">
    <citation type="journal article" date="2010" name="Stand. Genomic Sci.">
        <title>Complete genome sequence of Spirochaeta smaragdinae type strain (SEBR 4228).</title>
        <authorList>
            <person name="Mavromatis K."/>
            <person name="Yasawong M."/>
            <person name="Chertkov O."/>
            <person name="Lapidus A."/>
            <person name="Lucas S."/>
            <person name="Nolan M."/>
            <person name="Del Rio T.G."/>
            <person name="Tice H."/>
            <person name="Cheng J.F."/>
            <person name="Pitluck S."/>
            <person name="Liolios K."/>
            <person name="Ivanova N."/>
            <person name="Tapia R."/>
            <person name="Han C."/>
            <person name="Bruce D."/>
            <person name="Goodwin L."/>
            <person name="Pati A."/>
            <person name="Chen A."/>
            <person name="Palaniappan K."/>
            <person name="Land M."/>
            <person name="Hauser L."/>
            <person name="Chang Y.J."/>
            <person name="Jeffries C.D."/>
            <person name="Detter J.C."/>
            <person name="Rohde M."/>
            <person name="Brambilla E."/>
            <person name="Spring S."/>
            <person name="Goker M."/>
            <person name="Sikorski J."/>
            <person name="Woyke T."/>
            <person name="Bristow J."/>
            <person name="Eisen J.A."/>
            <person name="Markowitz V."/>
            <person name="Hugenholtz P."/>
            <person name="Klenk H.P."/>
            <person name="Kyrpides N.C."/>
        </authorList>
    </citation>
    <scope>NUCLEOTIDE SEQUENCE [LARGE SCALE GENOMIC DNA]</scope>
    <source>
        <strain evidence="8">DSM 11293 / JCM 15392 / SEBR 4228</strain>
    </source>
</reference>
<sequence>MIQGTSSNVGKSLLVAAFCRIFARKGLRVFPFKSQNMALNSFVTSEGLEIGRAQALQATAAKRDAEVAMNPVLLKPEGNSSSQVVLMGKPWRRLSGGEYYKAKPALWETITEVLDRAGKENDLLIVEGAGSPAEINLKEHEIVNMRVARYLQAPVLLAADIDRGGVFAFLYGTLALLEPEERELVKGFIINKFRGDVELLKPGLDMLRNLTGGVPTLGVVPYLKEISLAQEDSVFLEEHRFFGSGSTEIAVMLLPHISNYDDFDALTMEPGLQLRFVEHPRELGNPAAIILPGTKTTMADLLWLRQSGLAEAICRKVEEGTSVIGICGGFQMLGRQIIDKEGVEGSAGSLRGLGLLDVTTYFSREKKTIQETGTLCSDKGTLAPMKGYKVSGYEIHMGHSALGESAGPFLATGSGGRDGAVSPDGRIIGTYFHGLFDEAAFRRGWLASLGWEPEGKPVSLVQRREEELEALADAVEAAIDMKQLEAIIGL</sequence>
<dbReference type="PANTHER" id="PTHR21343">
    <property type="entry name" value="DETHIOBIOTIN SYNTHETASE"/>
    <property type="match status" value="1"/>
</dbReference>